<evidence type="ECO:0000256" key="6">
    <source>
        <dbReference type="ARBA" id="ARBA00022741"/>
    </source>
</evidence>
<keyword evidence="7" id="KW-0067">ATP-binding</keyword>
<dbReference type="InterPro" id="IPR003593">
    <property type="entry name" value="AAA+_ATPase"/>
</dbReference>
<sequence length="319" mass="35265">MRSEVASDGVRSLPAVSGTNGVYSAPVNSLLEAHDLVRVYPGVRAVDGIGFRVEAGQCFGLLGPNGAGKTTTLEMLEGIQTPTSGTVLYRGRPLDRAYRESVGIQFQATALQDFQTVRESLAMFATLYRRTADREELIRLCNLAEILDRDTRKLSGGQRQRLLLAIALVNDPDLVFLDEPTTGLDPQSRRNFWGLIETVRRRGKTIVLTTHYMEEAERLCDRIAIVDHGRIIAEGQPARLVRDHFPATVIRLPETAWPSGVALPAGADRRDGRIEIFAEEVPPMLAEIERIGADLTDLRVATPNLEDLFLKLTGHDLRS</sequence>
<proteinExistence type="inferred from homology"/>
<dbReference type="Proteomes" id="UP000005459">
    <property type="component" value="Unassembled WGS sequence"/>
</dbReference>
<dbReference type="PROSITE" id="PS00211">
    <property type="entry name" value="ABC_TRANSPORTER_1"/>
    <property type="match status" value="1"/>
</dbReference>
<dbReference type="Pfam" id="PF00005">
    <property type="entry name" value="ABC_tran"/>
    <property type="match status" value="1"/>
</dbReference>
<dbReference type="GO" id="GO:0005886">
    <property type="term" value="C:plasma membrane"/>
    <property type="evidence" value="ECO:0007669"/>
    <property type="project" value="UniProtKB-SubCell"/>
</dbReference>
<dbReference type="CDD" id="cd03263">
    <property type="entry name" value="ABC_subfamily_A"/>
    <property type="match status" value="1"/>
</dbReference>
<keyword evidence="6" id="KW-0547">Nucleotide-binding</keyword>
<dbReference type="AlphaFoldDB" id="F9UGS2"/>
<comment type="similarity">
    <text evidence="2">Belongs to the ABC transporter superfamily.</text>
</comment>
<evidence type="ECO:0000313" key="11">
    <source>
        <dbReference type="EMBL" id="EGV16542.1"/>
    </source>
</evidence>
<keyword evidence="11" id="KW-0378">Hydrolase</keyword>
<evidence type="ECO:0000256" key="7">
    <source>
        <dbReference type="ARBA" id="ARBA00022840"/>
    </source>
</evidence>
<keyword evidence="12" id="KW-1185">Reference proteome</keyword>
<evidence type="ECO:0000256" key="9">
    <source>
        <dbReference type="ARBA" id="ARBA00023136"/>
    </source>
</evidence>
<keyword evidence="5" id="KW-1003">Cell membrane</keyword>
<dbReference type="InterPro" id="IPR017871">
    <property type="entry name" value="ABC_transporter-like_CS"/>
</dbReference>
<dbReference type="PANTHER" id="PTHR42711:SF5">
    <property type="entry name" value="ABC TRANSPORTER ATP-BINDING PROTEIN NATA"/>
    <property type="match status" value="1"/>
</dbReference>
<dbReference type="GO" id="GO:0016887">
    <property type="term" value="F:ATP hydrolysis activity"/>
    <property type="evidence" value="ECO:0007669"/>
    <property type="project" value="InterPro"/>
</dbReference>
<evidence type="ECO:0000256" key="4">
    <source>
        <dbReference type="ARBA" id="ARBA00022458"/>
    </source>
</evidence>
<feature type="domain" description="ABC transporter" evidence="10">
    <location>
        <begin position="31"/>
        <end position="253"/>
    </location>
</feature>
<keyword evidence="8" id="KW-1278">Translocase</keyword>
<dbReference type="PATRIC" id="fig|768671.3.peg.4353"/>
<dbReference type="EMBL" id="AFWV01000016">
    <property type="protein sequence ID" value="EGV16542.1"/>
    <property type="molecule type" value="Genomic_DNA"/>
</dbReference>
<dbReference type="eggNOG" id="COG1131">
    <property type="taxonomic scope" value="Bacteria"/>
</dbReference>
<organism evidence="11 12">
    <name type="scientific">Thiocapsa marina 5811</name>
    <dbReference type="NCBI Taxonomy" id="768671"/>
    <lineage>
        <taxon>Bacteria</taxon>
        <taxon>Pseudomonadati</taxon>
        <taxon>Pseudomonadota</taxon>
        <taxon>Gammaproteobacteria</taxon>
        <taxon>Chromatiales</taxon>
        <taxon>Chromatiaceae</taxon>
        <taxon>Thiocapsa</taxon>
    </lineage>
</organism>
<evidence type="ECO:0000256" key="2">
    <source>
        <dbReference type="ARBA" id="ARBA00005417"/>
    </source>
</evidence>
<keyword evidence="9" id="KW-0472">Membrane</keyword>
<evidence type="ECO:0000259" key="10">
    <source>
        <dbReference type="PROSITE" id="PS50893"/>
    </source>
</evidence>
<dbReference type="InterPro" id="IPR050763">
    <property type="entry name" value="ABC_transporter_ATP-binding"/>
</dbReference>
<dbReference type="EC" id="3.6.3.31" evidence="11"/>
<dbReference type="SMART" id="SM00382">
    <property type="entry name" value="AAA"/>
    <property type="match status" value="1"/>
</dbReference>
<evidence type="ECO:0000256" key="5">
    <source>
        <dbReference type="ARBA" id="ARBA00022475"/>
    </source>
</evidence>
<evidence type="ECO:0000256" key="3">
    <source>
        <dbReference type="ARBA" id="ARBA00022448"/>
    </source>
</evidence>
<name>F9UGS2_9GAMM</name>
<dbReference type="InterPro" id="IPR003439">
    <property type="entry name" value="ABC_transporter-like_ATP-bd"/>
</dbReference>
<keyword evidence="3" id="KW-0813">Transport</keyword>
<comment type="subcellular location">
    <subcellularLocation>
        <location evidence="1">Cell membrane</location>
    </subcellularLocation>
</comment>
<evidence type="ECO:0000313" key="12">
    <source>
        <dbReference type="Proteomes" id="UP000005459"/>
    </source>
</evidence>
<evidence type="ECO:0000256" key="8">
    <source>
        <dbReference type="ARBA" id="ARBA00022967"/>
    </source>
</evidence>
<reference evidence="11 12" key="1">
    <citation type="submission" date="2011-06" db="EMBL/GenBank/DDBJ databases">
        <title>The draft genome of Thiocapsa marina 5811.</title>
        <authorList>
            <consortium name="US DOE Joint Genome Institute (JGI-PGF)"/>
            <person name="Lucas S."/>
            <person name="Han J."/>
            <person name="Cheng J.-F."/>
            <person name="Goodwin L."/>
            <person name="Pitluck S."/>
            <person name="Peters L."/>
            <person name="Land M.L."/>
            <person name="Hauser L."/>
            <person name="Vogl K."/>
            <person name="Liu Z."/>
            <person name="Imhoff J."/>
            <person name="Thiel V."/>
            <person name="Frigaard N.-U."/>
            <person name="Bryant D."/>
            <person name="Woyke T.J."/>
        </authorList>
    </citation>
    <scope>NUCLEOTIDE SEQUENCE [LARGE SCALE GENOMIC DNA]</scope>
    <source>
        <strain evidence="11 12">5811</strain>
    </source>
</reference>
<dbReference type="PANTHER" id="PTHR42711">
    <property type="entry name" value="ABC TRANSPORTER ATP-BINDING PROTEIN"/>
    <property type="match status" value="1"/>
</dbReference>
<dbReference type="FunFam" id="3.40.50.300:FF:000589">
    <property type="entry name" value="ABC transporter, ATP-binding subunit"/>
    <property type="match status" value="1"/>
</dbReference>
<evidence type="ECO:0000256" key="1">
    <source>
        <dbReference type="ARBA" id="ARBA00004236"/>
    </source>
</evidence>
<dbReference type="InterPro" id="IPR027417">
    <property type="entry name" value="P-loop_NTPase"/>
</dbReference>
<gene>
    <name evidence="11" type="ORF">ThimaDRAFT_4125</name>
</gene>
<keyword evidence="4" id="KW-0536">Nodulation</keyword>
<protein>
    <submittedName>
        <fullName evidence="11">Polyamine-transporting ATPase</fullName>
        <ecNumber evidence="11">3.6.3.31</ecNumber>
    </submittedName>
</protein>
<dbReference type="GO" id="GO:0005524">
    <property type="term" value="F:ATP binding"/>
    <property type="evidence" value="ECO:0007669"/>
    <property type="project" value="UniProtKB-KW"/>
</dbReference>
<dbReference type="STRING" id="768671.ThimaDRAFT_4125"/>
<dbReference type="SUPFAM" id="SSF52540">
    <property type="entry name" value="P-loop containing nucleoside triphosphate hydrolases"/>
    <property type="match status" value="1"/>
</dbReference>
<dbReference type="PROSITE" id="PS50893">
    <property type="entry name" value="ABC_TRANSPORTER_2"/>
    <property type="match status" value="1"/>
</dbReference>
<accession>F9UGS2</accession>
<dbReference type="Gene3D" id="3.40.50.300">
    <property type="entry name" value="P-loop containing nucleotide triphosphate hydrolases"/>
    <property type="match status" value="1"/>
</dbReference>